<dbReference type="EMBL" id="UZAI01003534">
    <property type="protein sequence ID" value="VDO80512.1"/>
    <property type="molecule type" value="Genomic_DNA"/>
</dbReference>
<protein>
    <submittedName>
        <fullName evidence="1">Uncharacterized protein</fullName>
    </submittedName>
</protein>
<organism evidence="1 2">
    <name type="scientific">Schistosoma margrebowiei</name>
    <dbReference type="NCBI Taxonomy" id="48269"/>
    <lineage>
        <taxon>Eukaryota</taxon>
        <taxon>Metazoa</taxon>
        <taxon>Spiralia</taxon>
        <taxon>Lophotrochozoa</taxon>
        <taxon>Platyhelminthes</taxon>
        <taxon>Trematoda</taxon>
        <taxon>Digenea</taxon>
        <taxon>Strigeidida</taxon>
        <taxon>Schistosomatoidea</taxon>
        <taxon>Schistosomatidae</taxon>
        <taxon>Schistosoma</taxon>
    </lineage>
</organism>
<gene>
    <name evidence="1" type="ORF">SMRZ_LOCUS8260</name>
</gene>
<proteinExistence type="predicted"/>
<keyword evidence="2" id="KW-1185">Reference proteome</keyword>
<reference evidence="1 2" key="1">
    <citation type="submission" date="2018-11" db="EMBL/GenBank/DDBJ databases">
        <authorList>
            <consortium name="Pathogen Informatics"/>
        </authorList>
    </citation>
    <scope>NUCLEOTIDE SEQUENCE [LARGE SCALE GENOMIC DNA]</scope>
    <source>
        <strain evidence="1 2">Zambia</strain>
    </source>
</reference>
<dbReference type="AlphaFoldDB" id="A0A183LWU0"/>
<name>A0A183LWU0_9TREM</name>
<sequence>MTTTVEETSAVVGIDMHKGKSKIFEYNTQNTNSITLDGGTLEDVETFTYLGSNVIDERGGSDALVRSRIDKLRTVFLKSNNTWNSKQLSTNPPTH</sequence>
<accession>A0A183LWU0</accession>
<evidence type="ECO:0000313" key="1">
    <source>
        <dbReference type="EMBL" id="VDO80512.1"/>
    </source>
</evidence>
<dbReference type="Proteomes" id="UP000277204">
    <property type="component" value="Unassembled WGS sequence"/>
</dbReference>
<evidence type="ECO:0000313" key="2">
    <source>
        <dbReference type="Proteomes" id="UP000277204"/>
    </source>
</evidence>